<feature type="compositionally biased region" description="Basic and acidic residues" evidence="1">
    <location>
        <begin position="269"/>
        <end position="281"/>
    </location>
</feature>
<proteinExistence type="predicted"/>
<feature type="compositionally biased region" description="Pro residues" evidence="1">
    <location>
        <begin position="199"/>
        <end position="211"/>
    </location>
</feature>
<feature type="transmembrane region" description="Helical" evidence="2">
    <location>
        <begin position="130"/>
        <end position="151"/>
    </location>
</feature>
<dbReference type="RefSeq" id="WP_203802399.1">
    <property type="nucleotide sequence ID" value="NZ_BOMY01000013.1"/>
</dbReference>
<dbReference type="EMBL" id="BOMY01000013">
    <property type="protein sequence ID" value="GIF19201.1"/>
    <property type="molecule type" value="Genomic_DNA"/>
</dbReference>
<feature type="transmembrane region" description="Helical" evidence="2">
    <location>
        <begin position="89"/>
        <end position="115"/>
    </location>
</feature>
<evidence type="ECO:0000313" key="4">
    <source>
        <dbReference type="Proteomes" id="UP000623608"/>
    </source>
</evidence>
<comment type="caution">
    <text evidence="3">The sequence shown here is derived from an EMBL/GenBank/DDBJ whole genome shotgun (WGS) entry which is preliminary data.</text>
</comment>
<feature type="transmembrane region" description="Helical" evidence="2">
    <location>
        <begin position="25"/>
        <end position="46"/>
    </location>
</feature>
<organism evidence="3 4">
    <name type="scientific">Paractinoplanes tereljensis</name>
    <dbReference type="NCBI Taxonomy" id="571912"/>
    <lineage>
        <taxon>Bacteria</taxon>
        <taxon>Bacillati</taxon>
        <taxon>Actinomycetota</taxon>
        <taxon>Actinomycetes</taxon>
        <taxon>Micromonosporales</taxon>
        <taxon>Micromonosporaceae</taxon>
        <taxon>Paractinoplanes</taxon>
    </lineage>
</organism>
<keyword evidence="2" id="KW-1133">Transmembrane helix</keyword>
<accession>A0A919NIA7</accession>
<keyword evidence="2" id="KW-0472">Membrane</keyword>
<gene>
    <name evidence="3" type="ORF">Ate02nite_19310</name>
</gene>
<reference evidence="3" key="1">
    <citation type="submission" date="2021-01" db="EMBL/GenBank/DDBJ databases">
        <title>Whole genome shotgun sequence of Actinoplanes tereljensis NBRC 105297.</title>
        <authorList>
            <person name="Komaki H."/>
            <person name="Tamura T."/>
        </authorList>
    </citation>
    <scope>NUCLEOTIDE SEQUENCE</scope>
    <source>
        <strain evidence="3">NBRC 105297</strain>
    </source>
</reference>
<feature type="compositionally biased region" description="Pro residues" evidence="1">
    <location>
        <begin position="233"/>
        <end position="248"/>
    </location>
</feature>
<feature type="transmembrane region" description="Helical" evidence="2">
    <location>
        <begin position="58"/>
        <end position="80"/>
    </location>
</feature>
<evidence type="ECO:0000256" key="1">
    <source>
        <dbReference type="SAM" id="MobiDB-lite"/>
    </source>
</evidence>
<dbReference type="Proteomes" id="UP000623608">
    <property type="component" value="Unassembled WGS sequence"/>
</dbReference>
<name>A0A919NIA7_9ACTN</name>
<feature type="region of interest" description="Disordered" evidence="1">
    <location>
        <begin position="177"/>
        <end position="293"/>
    </location>
</feature>
<feature type="compositionally biased region" description="Low complexity" evidence="1">
    <location>
        <begin position="212"/>
        <end position="222"/>
    </location>
</feature>
<protein>
    <submittedName>
        <fullName evidence="3">Uncharacterized protein</fullName>
    </submittedName>
</protein>
<sequence>MTSQPQPAPGEGRSAGQYLRPLRDLAAYALVGATAVLLLVAIVDLFGDGFGYRAQGSFGSFINLATIAFPIGAVLLSLVVEPRHPKAQLIVIAAVVEYAVMAVFGLFFGVLIGLINEAGHNGARSAFEGLLVRVAWLAVFAVAAYAVFLIWRNMFYTPRPKPQPGVYGQPQYNQAGAFPGQPGYGPPPGQPGPGQQYGGPPPQPGYPPAPGQPGYAAPGMYGQQPPAWNQPPVAVPTPAPPAFTPPPAEHTQVAPQVAPAGEPTQVVPVEDRTQKITDDRPGYGPADQDPPRQ</sequence>
<evidence type="ECO:0000313" key="3">
    <source>
        <dbReference type="EMBL" id="GIF19201.1"/>
    </source>
</evidence>
<keyword evidence="4" id="KW-1185">Reference proteome</keyword>
<dbReference type="AlphaFoldDB" id="A0A919NIA7"/>
<keyword evidence="2" id="KW-0812">Transmembrane</keyword>
<evidence type="ECO:0000256" key="2">
    <source>
        <dbReference type="SAM" id="Phobius"/>
    </source>
</evidence>